<dbReference type="Proteomes" id="UP000680805">
    <property type="component" value="Chromosome"/>
</dbReference>
<comment type="cofactor">
    <cofactor evidence="1">
        <name>Ca(2+)</name>
        <dbReference type="ChEBI" id="CHEBI:29108"/>
    </cofactor>
</comment>
<evidence type="ECO:0000256" key="9">
    <source>
        <dbReference type="ARBA" id="ARBA00022833"/>
    </source>
</evidence>
<dbReference type="CDD" id="cd04277">
    <property type="entry name" value="ZnMc_serralysin_like"/>
    <property type="match status" value="1"/>
</dbReference>
<dbReference type="InterPro" id="IPR024079">
    <property type="entry name" value="MetalloPept_cat_dom_sf"/>
</dbReference>
<evidence type="ECO:0000256" key="3">
    <source>
        <dbReference type="ARBA" id="ARBA00009490"/>
    </source>
</evidence>
<dbReference type="GO" id="GO:0004222">
    <property type="term" value="F:metalloendopeptidase activity"/>
    <property type="evidence" value="ECO:0007669"/>
    <property type="project" value="InterPro"/>
</dbReference>
<evidence type="ECO:0000256" key="5">
    <source>
        <dbReference type="ARBA" id="ARBA00022670"/>
    </source>
</evidence>
<dbReference type="InterPro" id="IPR006026">
    <property type="entry name" value="Peptidase_Metallo"/>
</dbReference>
<evidence type="ECO:0000259" key="11">
    <source>
        <dbReference type="SMART" id="SM00235"/>
    </source>
</evidence>
<name>A0A975NLF2_9BRAD</name>
<dbReference type="GO" id="GO:0031012">
    <property type="term" value="C:extracellular matrix"/>
    <property type="evidence" value="ECO:0007669"/>
    <property type="project" value="InterPro"/>
</dbReference>
<evidence type="ECO:0000313" key="12">
    <source>
        <dbReference type="EMBL" id="QWG17005.1"/>
    </source>
</evidence>
<dbReference type="InterPro" id="IPR034033">
    <property type="entry name" value="Serralysin-like"/>
</dbReference>
<dbReference type="InterPro" id="IPR001343">
    <property type="entry name" value="Hemolysn_Ca-bd"/>
</dbReference>
<evidence type="ECO:0000256" key="7">
    <source>
        <dbReference type="ARBA" id="ARBA00022737"/>
    </source>
</evidence>
<dbReference type="SMART" id="SM00235">
    <property type="entry name" value="ZnMc"/>
    <property type="match status" value="1"/>
</dbReference>
<dbReference type="SUPFAM" id="SSF55486">
    <property type="entry name" value="Metalloproteases ('zincins'), catalytic domain"/>
    <property type="match status" value="1"/>
</dbReference>
<dbReference type="InterPro" id="IPR018511">
    <property type="entry name" value="Hemolysin-typ_Ca-bd_CS"/>
</dbReference>
<dbReference type="EMBL" id="CP076135">
    <property type="protein sequence ID" value="QWG17005.1"/>
    <property type="molecule type" value="Genomic_DNA"/>
</dbReference>
<dbReference type="PANTHER" id="PTHR38340:SF1">
    <property type="entry name" value="S-LAYER PROTEIN"/>
    <property type="match status" value="1"/>
</dbReference>
<reference evidence="12" key="1">
    <citation type="submission" date="2021-06" db="EMBL/GenBank/DDBJ databases">
        <title>Bradyrhizobium sp. S2-11-2 Genome sequencing.</title>
        <authorList>
            <person name="Jin L."/>
        </authorList>
    </citation>
    <scope>NUCLEOTIDE SEQUENCE</scope>
    <source>
        <strain evidence="12">S2-11-2</strain>
    </source>
</reference>
<keyword evidence="5" id="KW-0645">Protease</keyword>
<dbReference type="RefSeq" id="WP_215612665.1">
    <property type="nucleotide sequence ID" value="NZ_CP076135.1"/>
</dbReference>
<keyword evidence="4" id="KW-0964">Secreted</keyword>
<comment type="similarity">
    <text evidence="3">Belongs to the peptidase M10B family.</text>
</comment>
<comment type="subcellular location">
    <subcellularLocation>
        <location evidence="2">Secreted</location>
    </subcellularLocation>
</comment>
<dbReference type="InterPro" id="IPR050557">
    <property type="entry name" value="RTX_toxin/Mannuronan_C5-epim"/>
</dbReference>
<dbReference type="Gene3D" id="2.150.10.10">
    <property type="entry name" value="Serralysin-like metalloprotease, C-terminal"/>
    <property type="match status" value="2"/>
</dbReference>
<dbReference type="SUPFAM" id="SSF51120">
    <property type="entry name" value="beta-Roll"/>
    <property type="match status" value="2"/>
</dbReference>
<gene>
    <name evidence="12" type="ORF">KMZ68_18740</name>
</gene>
<keyword evidence="7" id="KW-0677">Repeat</keyword>
<dbReference type="GO" id="GO:0005509">
    <property type="term" value="F:calcium ion binding"/>
    <property type="evidence" value="ECO:0007669"/>
    <property type="project" value="InterPro"/>
</dbReference>
<dbReference type="GO" id="GO:0006508">
    <property type="term" value="P:proteolysis"/>
    <property type="evidence" value="ECO:0007669"/>
    <property type="project" value="UniProtKB-KW"/>
</dbReference>
<proteinExistence type="inferred from homology"/>
<dbReference type="GO" id="GO:0005615">
    <property type="term" value="C:extracellular space"/>
    <property type="evidence" value="ECO:0007669"/>
    <property type="project" value="InterPro"/>
</dbReference>
<dbReference type="InterPro" id="IPR013858">
    <property type="entry name" value="Peptidase_M10B_C"/>
</dbReference>
<dbReference type="PANTHER" id="PTHR38340">
    <property type="entry name" value="S-LAYER PROTEIN"/>
    <property type="match status" value="1"/>
</dbReference>
<dbReference type="Gene3D" id="3.40.390.10">
    <property type="entry name" value="Collagenase (Catalytic Domain)"/>
    <property type="match status" value="1"/>
</dbReference>
<sequence length="1086" mass="110991">MSSFSKKSWFGAVGDGDESFPLAPAAAVDAGTVNSVNSAAKPVATIPQLADYLINGFWQYNSTSAHHWASSTISYNLSGLNANEQMLAQSALNAWHEVANLTFVQTSGAANITFTHNGTMTAYEYDDDSGSGIIHWAVINISADWITNDGGANDGRTGIDSYGYQTYIHEIGHALGLGHQGPYNGSASYSTDAIYADDTWQYSVMSYFPQNSYSGSYRYVVTPQMADIYAVNAIYGAATTRAGDTVYGFHNTAGSIFDFNNYTQAPALTIYDSGGNDTLDCSGYSTAQTINLHAGSFCSVGGLINNIGIALNAIIEIAIGGSGNDTLIANDAGNRLYGGSGIDSLYGGSGNDSLIGGIGNDTIDGGGGTDTAVFAGLRSAYQVTILSSGAVQVSGSDGVDMLVNVEALTFDDQTVAIAPNNPPATPTPHNQTMASGNSVALSTLFTGLTDADAWDSVTQVWVSDRTAGNGHLTFNGVVQNDNQAYGPIPIGQLSQWAFLTGGTDTIALQTVDIRGAFSATAFATVSASAPAPNNPPATPTPNNQTVASGTSVALSTLFTGLTDPDAGDSVVQVWVSDRSAGGGHLTFNGVVQNDNQAFGIPIGQLSQWAFLTGGTDNIAFQTVDSHGAFSATAFASVSVSAPAPNNPPATPTPNNQTVASGTSVALSTLFTGLTDPDAGDSVVQVWVSDRSAGGGHLTFNGVVQNDNQAFGIPIGQLSQWAFLAGGTDTIALQTVDSHGAFSATAFASVSVSAPAPNNPPATPTPNNQTVASGTSVALSTLFTGLTDPDAGDSVVQVWVSDRSAGGGHLTFNGVVQNDNQAFGIPIGQLSQWAFLAGGTDTIALQTVDSHGAFSATAFASVSVSAPAPNNPPATPTPNNQTVASGTSVALSTLFTGLTDPDAGDSVVQVWVSDRSAGGGHLTFNGVVQNDNQAFGIPIGQLSQWAFLAGGNDTIALQTVDSHGTFSATAFATVTASANTPISNDTVHSEAGNTIAGSSANDMMAGGGGSDTFVFAANFGKDTISSFESGQDTIQIDHSILAGAAAILFDAADDERGNVVIAHDEGNTITLQDKTLAGLHAGDFHLI</sequence>
<dbReference type="InterPro" id="IPR001818">
    <property type="entry name" value="Pept_M10_metallopeptidase"/>
</dbReference>
<dbReference type="KEGG" id="bsei:KMZ68_18740"/>
<feature type="region of interest" description="Disordered" evidence="10">
    <location>
        <begin position="527"/>
        <end position="546"/>
    </location>
</feature>
<evidence type="ECO:0000313" key="13">
    <source>
        <dbReference type="Proteomes" id="UP000680805"/>
    </source>
</evidence>
<keyword evidence="8" id="KW-0378">Hydrolase</keyword>
<evidence type="ECO:0000256" key="1">
    <source>
        <dbReference type="ARBA" id="ARBA00001913"/>
    </source>
</evidence>
<dbReference type="PRINTS" id="PR00313">
    <property type="entry name" value="CABNDNGRPT"/>
</dbReference>
<evidence type="ECO:0000256" key="6">
    <source>
        <dbReference type="ARBA" id="ARBA00022723"/>
    </source>
</evidence>
<evidence type="ECO:0000256" key="10">
    <source>
        <dbReference type="SAM" id="MobiDB-lite"/>
    </source>
</evidence>
<dbReference type="Pfam" id="PF00413">
    <property type="entry name" value="Peptidase_M10"/>
    <property type="match status" value="1"/>
</dbReference>
<feature type="domain" description="Peptidase metallopeptidase" evidence="11">
    <location>
        <begin position="64"/>
        <end position="221"/>
    </location>
</feature>
<keyword evidence="9" id="KW-0862">Zinc</keyword>
<dbReference type="Pfam" id="PF00353">
    <property type="entry name" value="HemolysinCabind"/>
    <property type="match status" value="2"/>
</dbReference>
<dbReference type="InterPro" id="IPR011049">
    <property type="entry name" value="Serralysin-like_metalloprot_C"/>
</dbReference>
<evidence type="ECO:0000256" key="8">
    <source>
        <dbReference type="ARBA" id="ARBA00022801"/>
    </source>
</evidence>
<evidence type="ECO:0000256" key="2">
    <source>
        <dbReference type="ARBA" id="ARBA00004613"/>
    </source>
</evidence>
<dbReference type="GO" id="GO:0008270">
    <property type="term" value="F:zinc ion binding"/>
    <property type="evidence" value="ECO:0007669"/>
    <property type="project" value="InterPro"/>
</dbReference>
<keyword evidence="6" id="KW-0479">Metal-binding</keyword>
<accession>A0A975NLF2</accession>
<dbReference type="AlphaFoldDB" id="A0A975NLF2"/>
<dbReference type="PROSITE" id="PS00330">
    <property type="entry name" value="HEMOLYSIN_CALCIUM"/>
    <property type="match status" value="2"/>
</dbReference>
<organism evidence="12 13">
    <name type="scientific">Bradyrhizobium sediminis</name>
    <dbReference type="NCBI Taxonomy" id="2840469"/>
    <lineage>
        <taxon>Bacteria</taxon>
        <taxon>Pseudomonadati</taxon>
        <taxon>Pseudomonadota</taxon>
        <taxon>Alphaproteobacteria</taxon>
        <taxon>Hyphomicrobiales</taxon>
        <taxon>Nitrobacteraceae</taxon>
        <taxon>Bradyrhizobium</taxon>
    </lineage>
</organism>
<evidence type="ECO:0000256" key="4">
    <source>
        <dbReference type="ARBA" id="ARBA00022525"/>
    </source>
</evidence>
<protein>
    <submittedName>
        <fullName evidence="12">M10 family metallopeptidase C-terminal domain-containing protein</fullName>
    </submittedName>
</protein>
<dbReference type="Pfam" id="PF08548">
    <property type="entry name" value="Peptidase_M10_C"/>
    <property type="match status" value="1"/>
</dbReference>